<name>A0A6A2ZZE9_HIBSY</name>
<evidence type="ECO:0000313" key="5">
    <source>
        <dbReference type="Proteomes" id="UP000436088"/>
    </source>
</evidence>
<comment type="caution">
    <text evidence="4">The sequence shown here is derived from an EMBL/GenBank/DDBJ whole genome shotgun (WGS) entry which is preliminary data.</text>
</comment>
<evidence type="ECO:0008006" key="6">
    <source>
        <dbReference type="Google" id="ProtNLM"/>
    </source>
</evidence>
<dbReference type="InterPro" id="IPR011990">
    <property type="entry name" value="TPR-like_helical_dom_sf"/>
</dbReference>
<gene>
    <name evidence="4" type="ORF">F3Y22_tig00110622pilonHSYRG00015</name>
</gene>
<dbReference type="AlphaFoldDB" id="A0A6A2ZZE9"/>
<feature type="repeat" description="PPR" evidence="3">
    <location>
        <begin position="141"/>
        <end position="171"/>
    </location>
</feature>
<evidence type="ECO:0000256" key="2">
    <source>
        <dbReference type="ARBA" id="ARBA00022737"/>
    </source>
</evidence>
<dbReference type="PANTHER" id="PTHR47932:SF2">
    <property type="entry name" value="OS10G0484300 PROTEIN"/>
    <property type="match status" value="1"/>
</dbReference>
<keyword evidence="2" id="KW-0677">Repeat</keyword>
<dbReference type="InterPro" id="IPR002885">
    <property type="entry name" value="PPR_rpt"/>
</dbReference>
<dbReference type="Gene3D" id="1.25.40.10">
    <property type="entry name" value="Tetratricopeptide repeat domain"/>
    <property type="match status" value="1"/>
</dbReference>
<feature type="repeat" description="PPR" evidence="3">
    <location>
        <begin position="70"/>
        <end position="100"/>
    </location>
</feature>
<sequence>MMYWRRENREMGLVKRYRKWVNLIEDELIELVLLLGTHGVFPNTNCTGDAMEVYNKISEGRGNDDLSIEADVVYNTLIDGLCKVERVEEALQLMEQMKSTKGLAPDMVTYTCLINGFCKVGEIERGKELFDRMIEEVVLPDVVSLNILVDGMCKHERINSAIVLFNDMQGNWEKN</sequence>
<accession>A0A6A2ZZE9</accession>
<reference evidence="4" key="1">
    <citation type="submission" date="2019-09" db="EMBL/GenBank/DDBJ databases">
        <title>Draft genome information of white flower Hibiscus syriacus.</title>
        <authorList>
            <person name="Kim Y.-M."/>
        </authorList>
    </citation>
    <scope>NUCLEOTIDE SEQUENCE [LARGE SCALE GENOMIC DNA]</scope>
    <source>
        <strain evidence="4">YM2019G1</strain>
    </source>
</reference>
<dbReference type="Pfam" id="PF13041">
    <property type="entry name" value="PPR_2"/>
    <property type="match status" value="1"/>
</dbReference>
<comment type="similarity">
    <text evidence="1">Belongs to the PPR family. P subfamily.</text>
</comment>
<dbReference type="PANTHER" id="PTHR47932">
    <property type="entry name" value="ATPASE EXPRESSION PROTEIN 3"/>
    <property type="match status" value="1"/>
</dbReference>
<dbReference type="Pfam" id="PF12854">
    <property type="entry name" value="PPR_1"/>
    <property type="match status" value="1"/>
</dbReference>
<proteinExistence type="inferred from homology"/>
<evidence type="ECO:0000256" key="1">
    <source>
        <dbReference type="ARBA" id="ARBA00007626"/>
    </source>
</evidence>
<dbReference type="GO" id="GO:0003729">
    <property type="term" value="F:mRNA binding"/>
    <property type="evidence" value="ECO:0007669"/>
    <property type="project" value="TreeGrafter"/>
</dbReference>
<dbReference type="EMBL" id="VEPZ02001052">
    <property type="protein sequence ID" value="KAE8697248.1"/>
    <property type="molecule type" value="Genomic_DNA"/>
</dbReference>
<dbReference type="Proteomes" id="UP000436088">
    <property type="component" value="Unassembled WGS sequence"/>
</dbReference>
<organism evidence="4 5">
    <name type="scientific">Hibiscus syriacus</name>
    <name type="common">Rose of Sharon</name>
    <dbReference type="NCBI Taxonomy" id="106335"/>
    <lineage>
        <taxon>Eukaryota</taxon>
        <taxon>Viridiplantae</taxon>
        <taxon>Streptophyta</taxon>
        <taxon>Embryophyta</taxon>
        <taxon>Tracheophyta</taxon>
        <taxon>Spermatophyta</taxon>
        <taxon>Magnoliopsida</taxon>
        <taxon>eudicotyledons</taxon>
        <taxon>Gunneridae</taxon>
        <taxon>Pentapetalae</taxon>
        <taxon>rosids</taxon>
        <taxon>malvids</taxon>
        <taxon>Malvales</taxon>
        <taxon>Malvaceae</taxon>
        <taxon>Malvoideae</taxon>
        <taxon>Hibiscus</taxon>
    </lineage>
</organism>
<protein>
    <recommendedName>
        <fullName evidence="6">Pentatricopeptide repeat-containing protein</fullName>
    </recommendedName>
</protein>
<keyword evidence="5" id="KW-1185">Reference proteome</keyword>
<feature type="repeat" description="PPR" evidence="3">
    <location>
        <begin position="106"/>
        <end position="140"/>
    </location>
</feature>
<dbReference type="PROSITE" id="PS51375">
    <property type="entry name" value="PPR"/>
    <property type="match status" value="3"/>
</dbReference>
<evidence type="ECO:0000313" key="4">
    <source>
        <dbReference type="EMBL" id="KAE8697248.1"/>
    </source>
</evidence>
<evidence type="ECO:0000256" key="3">
    <source>
        <dbReference type="PROSITE-ProRule" id="PRU00708"/>
    </source>
</evidence>
<dbReference type="NCBIfam" id="TIGR00756">
    <property type="entry name" value="PPR"/>
    <property type="match status" value="3"/>
</dbReference>